<proteinExistence type="predicted"/>
<evidence type="ECO:0000313" key="2">
    <source>
        <dbReference type="EMBL" id="KAK3300103.1"/>
    </source>
</evidence>
<feature type="region of interest" description="Disordered" evidence="1">
    <location>
        <begin position="379"/>
        <end position="434"/>
    </location>
</feature>
<feature type="compositionally biased region" description="Basic and acidic residues" evidence="1">
    <location>
        <begin position="498"/>
        <end position="509"/>
    </location>
</feature>
<protein>
    <submittedName>
        <fullName evidence="2">Uncharacterized protein</fullName>
    </submittedName>
</protein>
<dbReference type="AlphaFoldDB" id="A0AAE0HP23"/>
<dbReference type="GeneID" id="87843989"/>
<dbReference type="Proteomes" id="UP001278766">
    <property type="component" value="Unassembled WGS sequence"/>
</dbReference>
<dbReference type="RefSeq" id="XP_062663617.1">
    <property type="nucleotide sequence ID" value="XM_062807041.1"/>
</dbReference>
<keyword evidence="3" id="KW-1185">Reference proteome</keyword>
<gene>
    <name evidence="2" type="ORF">B0H64DRAFT_448155</name>
</gene>
<feature type="compositionally biased region" description="Polar residues" evidence="1">
    <location>
        <begin position="476"/>
        <end position="487"/>
    </location>
</feature>
<feature type="compositionally biased region" description="Polar residues" evidence="1">
    <location>
        <begin position="405"/>
        <end position="423"/>
    </location>
</feature>
<accession>A0AAE0HP23</accession>
<evidence type="ECO:0000313" key="3">
    <source>
        <dbReference type="Proteomes" id="UP001278766"/>
    </source>
</evidence>
<reference evidence="2" key="1">
    <citation type="journal article" date="2023" name="Mol. Phylogenet. Evol.">
        <title>Genome-scale phylogeny and comparative genomics of the fungal order Sordariales.</title>
        <authorList>
            <person name="Hensen N."/>
            <person name="Bonometti L."/>
            <person name="Westerberg I."/>
            <person name="Brannstrom I.O."/>
            <person name="Guillou S."/>
            <person name="Cros-Aarteil S."/>
            <person name="Calhoun S."/>
            <person name="Haridas S."/>
            <person name="Kuo A."/>
            <person name="Mondo S."/>
            <person name="Pangilinan J."/>
            <person name="Riley R."/>
            <person name="LaButti K."/>
            <person name="Andreopoulos B."/>
            <person name="Lipzen A."/>
            <person name="Chen C."/>
            <person name="Yan M."/>
            <person name="Daum C."/>
            <person name="Ng V."/>
            <person name="Clum A."/>
            <person name="Steindorff A."/>
            <person name="Ohm R.A."/>
            <person name="Martin F."/>
            <person name="Silar P."/>
            <person name="Natvig D.O."/>
            <person name="Lalanne C."/>
            <person name="Gautier V."/>
            <person name="Ament-Velasquez S.L."/>
            <person name="Kruys A."/>
            <person name="Hutchinson M.I."/>
            <person name="Powell A.J."/>
            <person name="Barry K."/>
            <person name="Miller A.N."/>
            <person name="Grigoriev I.V."/>
            <person name="Debuchy R."/>
            <person name="Gladieux P."/>
            <person name="Hiltunen Thoren M."/>
            <person name="Johannesson H."/>
        </authorList>
    </citation>
    <scope>NUCLEOTIDE SEQUENCE</scope>
    <source>
        <strain evidence="2">CBS 168.71</strain>
    </source>
</reference>
<organism evidence="2 3">
    <name type="scientific">Chaetomium fimeti</name>
    <dbReference type="NCBI Taxonomy" id="1854472"/>
    <lineage>
        <taxon>Eukaryota</taxon>
        <taxon>Fungi</taxon>
        <taxon>Dikarya</taxon>
        <taxon>Ascomycota</taxon>
        <taxon>Pezizomycotina</taxon>
        <taxon>Sordariomycetes</taxon>
        <taxon>Sordariomycetidae</taxon>
        <taxon>Sordariales</taxon>
        <taxon>Chaetomiaceae</taxon>
        <taxon>Chaetomium</taxon>
    </lineage>
</organism>
<comment type="caution">
    <text evidence="2">The sequence shown here is derived from an EMBL/GenBank/DDBJ whole genome shotgun (WGS) entry which is preliminary data.</text>
</comment>
<dbReference type="EMBL" id="JAUEPN010000001">
    <property type="protein sequence ID" value="KAK3300103.1"/>
    <property type="molecule type" value="Genomic_DNA"/>
</dbReference>
<evidence type="ECO:0000256" key="1">
    <source>
        <dbReference type="SAM" id="MobiDB-lite"/>
    </source>
</evidence>
<reference evidence="2" key="2">
    <citation type="submission" date="2023-06" db="EMBL/GenBank/DDBJ databases">
        <authorList>
            <consortium name="Lawrence Berkeley National Laboratory"/>
            <person name="Haridas S."/>
            <person name="Hensen N."/>
            <person name="Bonometti L."/>
            <person name="Westerberg I."/>
            <person name="Brannstrom I.O."/>
            <person name="Guillou S."/>
            <person name="Cros-Aarteil S."/>
            <person name="Calhoun S."/>
            <person name="Kuo A."/>
            <person name="Mondo S."/>
            <person name="Pangilinan J."/>
            <person name="Riley R."/>
            <person name="Labutti K."/>
            <person name="Andreopoulos B."/>
            <person name="Lipzen A."/>
            <person name="Chen C."/>
            <person name="Yanf M."/>
            <person name="Daum C."/>
            <person name="Ng V."/>
            <person name="Clum A."/>
            <person name="Steindorff A."/>
            <person name="Ohm R."/>
            <person name="Martin F."/>
            <person name="Silar P."/>
            <person name="Natvig D."/>
            <person name="Lalanne C."/>
            <person name="Gautier V."/>
            <person name="Ament-Velasquez S.L."/>
            <person name="Kruys A."/>
            <person name="Hutchinson M.I."/>
            <person name="Powell A.J."/>
            <person name="Barry K."/>
            <person name="Miller A.N."/>
            <person name="Grigoriev I.V."/>
            <person name="Debuchy R."/>
            <person name="Gladieux P."/>
            <person name="Thoren M.H."/>
            <person name="Johannesson H."/>
        </authorList>
    </citation>
    <scope>NUCLEOTIDE SEQUENCE</scope>
    <source>
        <strain evidence="2">CBS 168.71</strain>
    </source>
</reference>
<sequence>MDPPVPLTEFYLATLWTYKPKTVTQVIDDMDDKGFDQAEFVYDREYSWFRVTCRKDQADEIRTQFCLTAREIEDEAFDDCEDDLLSLDGTLQSSFDNEWFSQDTTSSNIGEVGESYCRPRALAEYPYVELWDDLDKGKQPYTYWEIVSRYQAALMENTLGIKLSAALVGKLVYVAGHRKESVDEAMERLRIMLTTRKLLPRVDHIVYAEDSLSPVAPGLTADIRYLANIDPRLASSTLIDRLVVDMLVKSYETLYREASSIRICPWDSGKGCYVSLLGPKVATRPRDKTALGNRPAIFTRIIDKYTPPKKPDGHSESQGGGVSCQVGTWVEAVPIPEESVRRAAHYVLDTGPQAVIDSSEMPGQGDLMDFHDDETTLCTESPTVATPGTATGKPGLTGADPEMSPSYQTSSTRRAQLGTSSAKETVRPQGHDLGFTGDDSLIDMLAAVDTRSAEDAPRLRIDWGMAPLIPLPVDNSALNRNLTSTPQVGRGDPQAESDPEKEATIEKHGSARQSGAGKSPHPHGLTTPDVRPPKTGGSGYPPVTEDFVSEIHAAMVNLLSMGPYRRGKVEVRAEIGRIVLEKVDKTGLAFNNESTPSQGWEKAMLLERLKTDFGGHQNIHFTKILSAYAPNIEDMINTEKDGVRLWEHKPSCASTTYSFYCGLRSDKHIFPFFVDIEDDGTLSTELSYSVRVHSSRRDWDTPMPIYVHAICRHWDLRIVTCHVKTDELETACGFFARDLMQSLSILRNENGALELQFAVPSTSPADVREVRVLTKWRYSSVDQKSTLEITEVQQMKTEPYSEGPYSKASWNSYEGRRARPWSQRMTKDSKGEVARWYEAAVLSVELEDICRQNALLRVGTKADWDAEDLGARGVFSAVYGPALQMVRAMDHVGRLDDNNLSQSHGNLLLQHNDPPTRVVGVTASKKGKNKV</sequence>
<name>A0AAE0HP23_9PEZI</name>
<feature type="compositionally biased region" description="Polar residues" evidence="1">
    <location>
        <begin position="379"/>
        <end position="389"/>
    </location>
</feature>
<feature type="region of interest" description="Disordered" evidence="1">
    <location>
        <begin position="472"/>
        <end position="543"/>
    </location>
</feature>